<protein>
    <recommendedName>
        <fullName evidence="4">F-box domain-containing protein</fullName>
    </recommendedName>
</protein>
<evidence type="ECO:0000313" key="3">
    <source>
        <dbReference type="Proteomes" id="UP000521943"/>
    </source>
</evidence>
<reference evidence="2 3" key="1">
    <citation type="submission" date="2020-07" db="EMBL/GenBank/DDBJ databases">
        <title>Comparative genomics of pyrophilous fungi reveals a link between fire events and developmental genes.</title>
        <authorList>
            <consortium name="DOE Joint Genome Institute"/>
            <person name="Steindorff A.S."/>
            <person name="Carver A."/>
            <person name="Calhoun S."/>
            <person name="Stillman K."/>
            <person name="Liu H."/>
            <person name="Lipzen A."/>
            <person name="Pangilinan J."/>
            <person name="Labutti K."/>
            <person name="Bruns T.D."/>
            <person name="Grigoriev I.V."/>
        </authorList>
    </citation>
    <scope>NUCLEOTIDE SEQUENCE [LARGE SCALE GENOMIC DNA]</scope>
    <source>
        <strain evidence="2 3">CBS 144469</strain>
    </source>
</reference>
<dbReference type="InterPro" id="IPR032675">
    <property type="entry name" value="LRR_dom_sf"/>
</dbReference>
<dbReference type="AlphaFoldDB" id="A0A8H6M7E2"/>
<organism evidence="2 3">
    <name type="scientific">Ephemerocybe angulata</name>
    <dbReference type="NCBI Taxonomy" id="980116"/>
    <lineage>
        <taxon>Eukaryota</taxon>
        <taxon>Fungi</taxon>
        <taxon>Dikarya</taxon>
        <taxon>Basidiomycota</taxon>
        <taxon>Agaricomycotina</taxon>
        <taxon>Agaricomycetes</taxon>
        <taxon>Agaricomycetidae</taxon>
        <taxon>Agaricales</taxon>
        <taxon>Agaricineae</taxon>
        <taxon>Psathyrellaceae</taxon>
        <taxon>Ephemerocybe</taxon>
    </lineage>
</organism>
<dbReference type="Proteomes" id="UP000521943">
    <property type="component" value="Unassembled WGS sequence"/>
</dbReference>
<name>A0A8H6M7E2_9AGAR</name>
<dbReference type="Gene3D" id="3.80.10.10">
    <property type="entry name" value="Ribonuclease Inhibitor"/>
    <property type="match status" value="1"/>
</dbReference>
<keyword evidence="3" id="KW-1185">Reference proteome</keyword>
<evidence type="ECO:0000256" key="1">
    <source>
        <dbReference type="SAM" id="MobiDB-lite"/>
    </source>
</evidence>
<evidence type="ECO:0008006" key="4">
    <source>
        <dbReference type="Google" id="ProtNLM"/>
    </source>
</evidence>
<evidence type="ECO:0000313" key="2">
    <source>
        <dbReference type="EMBL" id="KAF6754866.1"/>
    </source>
</evidence>
<proteinExistence type="predicted"/>
<feature type="compositionally biased region" description="Acidic residues" evidence="1">
    <location>
        <begin position="166"/>
        <end position="202"/>
    </location>
</feature>
<dbReference type="EMBL" id="JACGCI010000032">
    <property type="protein sequence ID" value="KAF6754866.1"/>
    <property type="molecule type" value="Genomic_DNA"/>
</dbReference>
<gene>
    <name evidence="2" type="ORF">DFP72DRAFT_897678</name>
</gene>
<sequence>MSRTTPFNFITVKYPHLLSTNDPPSAAEEVKIREEMATIQQDADLPEIQNQLATYRSVVSPVRRLPSEIIGNFLDLAARGHDGHIEKARVASFCLVSKAWRDSAIATLSLWRDVCIDRDKPLCKKVVEWLGRSGALTKTLRVELRDRGQQPCCGKHSRNYEAADNNPDEDEDNEAELEEEDDEDEDSDWSDDDSEDEDDEETPRECIIAKTRLAKLLVDGPQFNTLVLTVSSTWCLRELLRSIRTRARAKGVSWPGIPSLALRMVPNVGHWAETQDPSASLFKYLPSGSLSSLGLDLVLTDELMMSLLNLYRFNIPSSTLNSLTSLKIKTEWDGPQIARLLPHCERLEHLYLEYACPSKFGAYRWTAAHDFHTEANLPARIHLPKLRTLQVDGIPEMTVGTILHFIRAPALVNLGFQINMRPQWITVPPAEEESHLGRLPELFLQSLGLLPQEAEITSISNLHSLTMGDGKWYDYRLYLSRSMLASIAPHFNSLRHLILYEVKCMDGEDPFQALCHHMEQYQTHLLPNLEDMKLTFSDDSFPLESLFLFAKSRHDHWARRPVGHNQPRDSLHTVALRISENWVNLANTYNTSPTIGHIRNLGVSVERY</sequence>
<accession>A0A8H6M7E2</accession>
<comment type="caution">
    <text evidence="2">The sequence shown here is derived from an EMBL/GenBank/DDBJ whole genome shotgun (WGS) entry which is preliminary data.</text>
</comment>
<feature type="region of interest" description="Disordered" evidence="1">
    <location>
        <begin position="153"/>
        <end position="204"/>
    </location>
</feature>
<dbReference type="OrthoDB" id="3365698at2759"/>
<dbReference type="SUPFAM" id="SSF52047">
    <property type="entry name" value="RNI-like"/>
    <property type="match status" value="1"/>
</dbReference>